<keyword evidence="2" id="KW-1185">Reference proteome</keyword>
<protein>
    <submittedName>
        <fullName evidence="1">Uncharacterized protein</fullName>
    </submittedName>
</protein>
<sequence length="134" mass="14730">MPQLEGPKRYYSTSEHVLRYSQYKGLGYMGLAVRPGDRVKAPGFLSCCCPFGKLLPQLCLSFPREMGLTPPRSLWGNGGVKGKAAVRNHWLCASPTRPCSRNKKCHEGSVSGVVMLKETALTVTWQVSGFIPSQ</sequence>
<dbReference type="AlphaFoldDB" id="A0A9D4B1C6"/>
<evidence type="ECO:0000313" key="1">
    <source>
        <dbReference type="EMBL" id="KAH1176550.1"/>
    </source>
</evidence>
<gene>
    <name evidence="1" type="ORF">KIL84_021284</name>
</gene>
<reference evidence="1" key="1">
    <citation type="submission" date="2021-09" db="EMBL/GenBank/DDBJ databases">
        <title>The genome of Mauremys mutica provides insights into the evolution of semi-aquatic lifestyle.</title>
        <authorList>
            <person name="Gong S."/>
            <person name="Gao Y."/>
        </authorList>
    </citation>
    <scope>NUCLEOTIDE SEQUENCE</scope>
    <source>
        <strain evidence="1">MM-2020</strain>
        <tissue evidence="1">Muscle</tissue>
    </source>
</reference>
<evidence type="ECO:0000313" key="2">
    <source>
        <dbReference type="Proteomes" id="UP000827986"/>
    </source>
</evidence>
<dbReference type="Proteomes" id="UP000827986">
    <property type="component" value="Unassembled WGS sequence"/>
</dbReference>
<name>A0A9D4B1C6_9SAUR</name>
<accession>A0A9D4B1C6</accession>
<proteinExistence type="predicted"/>
<dbReference type="EMBL" id="JAHDVG010000475">
    <property type="protein sequence ID" value="KAH1176550.1"/>
    <property type="molecule type" value="Genomic_DNA"/>
</dbReference>
<organism evidence="1 2">
    <name type="scientific">Mauremys mutica</name>
    <name type="common">yellowpond turtle</name>
    <dbReference type="NCBI Taxonomy" id="74926"/>
    <lineage>
        <taxon>Eukaryota</taxon>
        <taxon>Metazoa</taxon>
        <taxon>Chordata</taxon>
        <taxon>Craniata</taxon>
        <taxon>Vertebrata</taxon>
        <taxon>Euteleostomi</taxon>
        <taxon>Archelosauria</taxon>
        <taxon>Testudinata</taxon>
        <taxon>Testudines</taxon>
        <taxon>Cryptodira</taxon>
        <taxon>Durocryptodira</taxon>
        <taxon>Testudinoidea</taxon>
        <taxon>Geoemydidae</taxon>
        <taxon>Geoemydinae</taxon>
        <taxon>Mauremys</taxon>
    </lineage>
</organism>
<comment type="caution">
    <text evidence="1">The sequence shown here is derived from an EMBL/GenBank/DDBJ whole genome shotgun (WGS) entry which is preliminary data.</text>
</comment>